<organism evidence="1">
    <name type="scientific">marine sediment metagenome</name>
    <dbReference type="NCBI Taxonomy" id="412755"/>
    <lineage>
        <taxon>unclassified sequences</taxon>
        <taxon>metagenomes</taxon>
        <taxon>ecological metagenomes</taxon>
    </lineage>
</organism>
<dbReference type="AlphaFoldDB" id="X0V339"/>
<name>X0V339_9ZZZZ</name>
<comment type="caution">
    <text evidence="1">The sequence shown here is derived from an EMBL/GenBank/DDBJ whole genome shotgun (WGS) entry which is preliminary data.</text>
</comment>
<evidence type="ECO:0000313" key="1">
    <source>
        <dbReference type="EMBL" id="GAG12534.1"/>
    </source>
</evidence>
<dbReference type="SUPFAM" id="SSF53756">
    <property type="entry name" value="UDP-Glycosyltransferase/glycogen phosphorylase"/>
    <property type="match status" value="1"/>
</dbReference>
<dbReference type="CDD" id="cd03801">
    <property type="entry name" value="GT4_PimA-like"/>
    <property type="match status" value="1"/>
</dbReference>
<evidence type="ECO:0008006" key="2">
    <source>
        <dbReference type="Google" id="ProtNLM"/>
    </source>
</evidence>
<protein>
    <recommendedName>
        <fullName evidence="2">Glycosyl transferase family 1 domain-containing protein</fullName>
    </recommendedName>
</protein>
<dbReference type="PANTHER" id="PTHR12526">
    <property type="entry name" value="GLYCOSYLTRANSFERASE"/>
    <property type="match status" value="1"/>
</dbReference>
<proteinExistence type="predicted"/>
<accession>X0V339</accession>
<dbReference type="Pfam" id="PF13692">
    <property type="entry name" value="Glyco_trans_1_4"/>
    <property type="match status" value="1"/>
</dbReference>
<dbReference type="EMBL" id="BARS01022238">
    <property type="protein sequence ID" value="GAG12534.1"/>
    <property type="molecule type" value="Genomic_DNA"/>
</dbReference>
<feature type="non-terminal residue" evidence="1">
    <location>
        <position position="1"/>
    </location>
</feature>
<gene>
    <name evidence="1" type="ORF">S01H1_35581</name>
</gene>
<dbReference type="PANTHER" id="PTHR12526:SF638">
    <property type="entry name" value="SPORE COAT PROTEIN SA"/>
    <property type="match status" value="1"/>
</dbReference>
<sequence length="210" mass="23657">FSLSRVIYIPNGVRIDNSHKLLDFEKDTLRKRLNLPFGKLVVYTGQINRTKGIFFLLKAWELIQKGRHDVSLILIGETNDLALQRLLKSDEKIYCIGKVENISDYLKGADIFVLPSFSEGMSNSLLEAMSYGLSIVATNIGGNRELIIDQKNGLLVEPEDVQGLATAILKLIKDESLAKGLGEQAKRDIKKYNINRIANNYIRLYSEILS</sequence>
<dbReference type="Gene3D" id="3.40.50.2000">
    <property type="entry name" value="Glycogen Phosphorylase B"/>
    <property type="match status" value="2"/>
</dbReference>
<dbReference type="GO" id="GO:0016757">
    <property type="term" value="F:glycosyltransferase activity"/>
    <property type="evidence" value="ECO:0007669"/>
    <property type="project" value="TreeGrafter"/>
</dbReference>
<reference evidence="1" key="1">
    <citation type="journal article" date="2014" name="Front. Microbiol.">
        <title>High frequency of phylogenetically diverse reductive dehalogenase-homologous genes in deep subseafloor sedimentary metagenomes.</title>
        <authorList>
            <person name="Kawai M."/>
            <person name="Futagami T."/>
            <person name="Toyoda A."/>
            <person name="Takaki Y."/>
            <person name="Nishi S."/>
            <person name="Hori S."/>
            <person name="Arai W."/>
            <person name="Tsubouchi T."/>
            <person name="Morono Y."/>
            <person name="Uchiyama I."/>
            <person name="Ito T."/>
            <person name="Fujiyama A."/>
            <person name="Inagaki F."/>
            <person name="Takami H."/>
        </authorList>
    </citation>
    <scope>NUCLEOTIDE SEQUENCE</scope>
    <source>
        <strain evidence="1">Expedition CK06-06</strain>
    </source>
</reference>